<dbReference type="Pfam" id="PF06966">
    <property type="entry name" value="DUF1295"/>
    <property type="match status" value="1"/>
</dbReference>
<sequence length="258" mass="29750">MIYLNVAAIVLVFFLIWFWICEKQKNYGLVDIAWGLGMSVVALNLIFIYQPKLQATLSLALVVVWGLRLGIYLAGRNWNKPEDYRYVNLRKRWGNNYPRLKAFLNVFVLQGVLLYLMMFSSMRVTELNLEMNVWTLSIGVIIAISGLLFEAIGDYQLKKFKQNPANKGKLMTQGLWSITRHPNYFGEVVFWWGVFIATIQGSGSWIGIISPILITLLINKVSGIPLLERKYKEREDYQAYAAKTPRFIPWIGTKQIAK</sequence>
<keyword evidence="1" id="KW-0472">Membrane</keyword>
<gene>
    <name evidence="2" type="ORF">J2Z32_004373</name>
</gene>
<organism evidence="2 3">
    <name type="scientific">Paenibacillus turicensis</name>
    <dbReference type="NCBI Taxonomy" id="160487"/>
    <lineage>
        <taxon>Bacteria</taxon>
        <taxon>Bacillati</taxon>
        <taxon>Bacillota</taxon>
        <taxon>Bacilli</taxon>
        <taxon>Bacillales</taxon>
        <taxon>Paenibacillaceae</taxon>
        <taxon>Paenibacillus</taxon>
    </lineage>
</organism>
<name>A0ABS4FYQ9_9BACL</name>
<dbReference type="InterPro" id="IPR010721">
    <property type="entry name" value="UstE-like"/>
</dbReference>
<keyword evidence="1" id="KW-0812">Transmembrane</keyword>
<dbReference type="PROSITE" id="PS50244">
    <property type="entry name" value="S5A_REDUCTASE"/>
    <property type="match status" value="1"/>
</dbReference>
<evidence type="ECO:0000313" key="3">
    <source>
        <dbReference type="Proteomes" id="UP001519272"/>
    </source>
</evidence>
<dbReference type="Proteomes" id="UP001519272">
    <property type="component" value="Unassembled WGS sequence"/>
</dbReference>
<comment type="caution">
    <text evidence="2">The sequence shown here is derived from an EMBL/GenBank/DDBJ whole genome shotgun (WGS) entry which is preliminary data.</text>
</comment>
<feature type="transmembrane region" description="Helical" evidence="1">
    <location>
        <begin position="55"/>
        <end position="75"/>
    </location>
</feature>
<dbReference type="Gene3D" id="1.20.120.1630">
    <property type="match status" value="1"/>
</dbReference>
<feature type="transmembrane region" description="Helical" evidence="1">
    <location>
        <begin position="184"/>
        <end position="202"/>
    </location>
</feature>
<proteinExistence type="predicted"/>
<feature type="transmembrane region" description="Helical" evidence="1">
    <location>
        <begin position="28"/>
        <end position="49"/>
    </location>
</feature>
<reference evidence="2 3" key="1">
    <citation type="submission" date="2021-03" db="EMBL/GenBank/DDBJ databases">
        <title>Genomic Encyclopedia of Type Strains, Phase IV (KMG-IV): sequencing the most valuable type-strain genomes for metagenomic binning, comparative biology and taxonomic classification.</title>
        <authorList>
            <person name="Goeker M."/>
        </authorList>
    </citation>
    <scope>NUCLEOTIDE SEQUENCE [LARGE SCALE GENOMIC DNA]</scope>
    <source>
        <strain evidence="2 3">DSM 14349</strain>
    </source>
</reference>
<feature type="transmembrane region" description="Helical" evidence="1">
    <location>
        <begin position="131"/>
        <end position="152"/>
    </location>
</feature>
<accession>A0ABS4FYQ9</accession>
<protein>
    <submittedName>
        <fullName evidence="2">Steroid 5-alpha reductase family enzyme</fullName>
    </submittedName>
</protein>
<evidence type="ECO:0000256" key="1">
    <source>
        <dbReference type="SAM" id="Phobius"/>
    </source>
</evidence>
<dbReference type="RefSeq" id="WP_210091268.1">
    <property type="nucleotide sequence ID" value="NZ_JAGGKG010000031.1"/>
</dbReference>
<keyword evidence="1" id="KW-1133">Transmembrane helix</keyword>
<feature type="transmembrane region" description="Helical" evidence="1">
    <location>
        <begin position="100"/>
        <end position="119"/>
    </location>
</feature>
<dbReference type="PANTHER" id="PTHR32251:SF17">
    <property type="entry name" value="STEROID 5-ALPHA REDUCTASE C-TERMINAL DOMAIN-CONTAINING PROTEIN"/>
    <property type="match status" value="1"/>
</dbReference>
<keyword evidence="3" id="KW-1185">Reference proteome</keyword>
<evidence type="ECO:0000313" key="2">
    <source>
        <dbReference type="EMBL" id="MBP1907692.1"/>
    </source>
</evidence>
<dbReference type="EMBL" id="JAGGKG010000031">
    <property type="protein sequence ID" value="MBP1907692.1"/>
    <property type="molecule type" value="Genomic_DNA"/>
</dbReference>
<feature type="transmembrane region" description="Helical" evidence="1">
    <location>
        <begin position="6"/>
        <end position="21"/>
    </location>
</feature>
<dbReference type="PANTHER" id="PTHR32251">
    <property type="entry name" value="3-OXO-5-ALPHA-STEROID 4-DEHYDROGENASE"/>
    <property type="match status" value="1"/>
</dbReference>